<proteinExistence type="inferred from homology"/>
<evidence type="ECO:0000256" key="7">
    <source>
        <dbReference type="ARBA" id="ARBA00023273"/>
    </source>
</evidence>
<protein>
    <recommendedName>
        <fullName evidence="9">Cilia- and flagella-associated protein 43</fullName>
    </recommendedName>
</protein>
<dbReference type="InterPro" id="IPR015943">
    <property type="entry name" value="WD40/YVTN_repeat-like_dom_sf"/>
</dbReference>
<evidence type="ECO:0000256" key="4">
    <source>
        <dbReference type="ARBA" id="ARBA00022737"/>
    </source>
</evidence>
<dbReference type="PANTHER" id="PTHR14885:SF1">
    <property type="entry name" value="CILIA- AND FLAGELLA-ASSOCIATED PROTEIN 43"/>
    <property type="match status" value="1"/>
</dbReference>
<comment type="subcellular location">
    <subcellularLocation>
        <location evidence="1">Cytoplasm</location>
        <location evidence="1">Cytoskeleton</location>
        <location evidence="1">Cilium axoneme</location>
    </subcellularLocation>
</comment>
<evidence type="ECO:0000256" key="5">
    <source>
        <dbReference type="ARBA" id="ARBA00023054"/>
    </source>
</evidence>
<reference evidence="12 13" key="1">
    <citation type="submission" date="2017-12" db="EMBL/GenBank/DDBJ databases">
        <title>Sequencing, de novo assembly and annotation of complete genome of a new Thraustochytrid species, strain FCC1311.</title>
        <authorList>
            <person name="Sedici K."/>
            <person name="Godart F."/>
            <person name="Aiese Cigliano R."/>
            <person name="Sanseverino W."/>
            <person name="Barakat M."/>
            <person name="Ortet P."/>
            <person name="Marechal E."/>
            <person name="Cagnac O."/>
            <person name="Amato A."/>
        </authorList>
    </citation>
    <scope>NUCLEOTIDE SEQUENCE [LARGE SCALE GENOMIC DNA]</scope>
</reference>
<comment type="similarity">
    <text evidence="8">Belongs to the CFAP43 family.</text>
</comment>
<keyword evidence="13" id="KW-1185">Reference proteome</keyword>
<dbReference type="GO" id="GO:0005930">
    <property type="term" value="C:axoneme"/>
    <property type="evidence" value="ECO:0007669"/>
    <property type="project" value="UniProtKB-SubCell"/>
</dbReference>
<feature type="region of interest" description="Disordered" evidence="11">
    <location>
        <begin position="1722"/>
        <end position="1774"/>
    </location>
</feature>
<feature type="compositionally biased region" description="Gly residues" evidence="11">
    <location>
        <begin position="934"/>
        <end position="943"/>
    </location>
</feature>
<dbReference type="EMBL" id="BEYU01000166">
    <property type="protein sequence ID" value="GBG33692.1"/>
    <property type="molecule type" value="Genomic_DNA"/>
</dbReference>
<evidence type="ECO:0000256" key="9">
    <source>
        <dbReference type="ARBA" id="ARBA00023662"/>
    </source>
</evidence>
<feature type="coiled-coil region" evidence="10">
    <location>
        <begin position="802"/>
        <end position="833"/>
    </location>
</feature>
<feature type="coiled-coil region" evidence="10">
    <location>
        <begin position="1117"/>
        <end position="1144"/>
    </location>
</feature>
<evidence type="ECO:0000256" key="8">
    <source>
        <dbReference type="ARBA" id="ARBA00023605"/>
    </source>
</evidence>
<comment type="caution">
    <text evidence="12">The sequence shown here is derived from an EMBL/GenBank/DDBJ whole genome shotgun (WGS) entry which is preliminary data.</text>
</comment>
<dbReference type="Pfam" id="PF25828">
    <property type="entry name" value="CC_Cfap43"/>
    <property type="match status" value="4"/>
</dbReference>
<keyword evidence="7" id="KW-0966">Cell projection</keyword>
<feature type="compositionally biased region" description="Acidic residues" evidence="11">
    <location>
        <begin position="956"/>
        <end position="994"/>
    </location>
</feature>
<feature type="coiled-coil region" evidence="10">
    <location>
        <begin position="1784"/>
        <end position="1811"/>
    </location>
</feature>
<feature type="compositionally biased region" description="Basic residues" evidence="11">
    <location>
        <begin position="1752"/>
        <end position="1761"/>
    </location>
</feature>
<evidence type="ECO:0000256" key="1">
    <source>
        <dbReference type="ARBA" id="ARBA00004430"/>
    </source>
</evidence>
<evidence type="ECO:0000256" key="10">
    <source>
        <dbReference type="SAM" id="Coils"/>
    </source>
</evidence>
<dbReference type="SUPFAM" id="SSF50969">
    <property type="entry name" value="YVTN repeat-like/Quinoprotein amine dehydrogenase"/>
    <property type="match status" value="1"/>
</dbReference>
<dbReference type="OrthoDB" id="64311at2759"/>
<gene>
    <name evidence="12" type="ORF">FCC1311_099152</name>
</gene>
<feature type="coiled-coil region" evidence="10">
    <location>
        <begin position="1045"/>
        <end position="1083"/>
    </location>
</feature>
<keyword evidence="3" id="KW-0853">WD repeat</keyword>
<keyword evidence="4" id="KW-0677">Repeat</keyword>
<dbReference type="Pfam" id="PF00400">
    <property type="entry name" value="WD40"/>
    <property type="match status" value="1"/>
</dbReference>
<dbReference type="PANTHER" id="PTHR14885">
    <property type="entry name" value="CILIA- AND FLAGELLA-ASSOCIATED PROTEIN 43-RELATED"/>
    <property type="match status" value="1"/>
</dbReference>
<keyword evidence="2" id="KW-0963">Cytoplasm</keyword>
<dbReference type="InParanoid" id="A0A2R5GS38"/>
<sequence length="1835" mass="201542">MSLRFVSGAATQAALAGEQSIIDVCGTTLGITDAKTGIQTFSHKNEPAPVASLQQDARELRNITALCTGPKGTYAYSRPAERPAVVVRALDDKAESNFELANGAELAHAALAFARDGTRLAAVGAELSRELVIWDLRCPDKSILARKELHTDLDKVSFCPLDANYLACAGPGGLRLLNIAETSKSHELHESTCETLSQSPVSDFAWSKDGQLLVLTAQHILRVDPRSGQVIKQVENDCKAITIRAIKGFLLMGTEDGSLLWTSESTFAVIHSATPCVSGFVADPYDLSSPQTDEASALRSPIVALRLNDNFTKVLVITSRGDRFVVSTHIPTDGGNADFELISSAHADAVLAMAPVLTGPRGSPGLLASIGQDSSLRIWDATSDSRVPLAQTIIRDSAEELSTRRKLTSLASSTHAPFLAVGTKCGLVLVIQVSKPRSGPWRIQIVQTIRAHDHAIAQLVFSPCGNLLATISSAEAVMSTFRVNLPSRSKRDAIELATVTDLPDYFHPRGLVWQSSETILMAGQTVPDSDPDAQATDNVLLEASLQRVTLPSLSEINKTGTMRAIAEPAGTMPVPKHGAIGGMVRTPSGHILATLLHKPQEIEVLALSQGDQVQVSTLPAQAHEGPTWALTQQGQAIASGSLDGTVTLWLDAKDTAKMVKTSQAVYASSVMPSTLCFTSDTSVLAVGLADGAVAFVPIPRSLRDASLKDGTSVRAADDDKLQLVPQANIGTQSMSESAKWKKRAHDVLESEFEKKRSERRGHIKVLQERLFSLLEANKMVSDLEKLPREEFVVDVEGRKIICQSNEAAAEALRAEIEQEIADREDLYARIKQNCWEAMETPSREVRAVDAGEDNKVRNFPVPKQSAAEKRRVARVMQMRSIELREIRAAAGPETASKRNTWATESGPMRTISDEVDWIVNAGVLKPSLDDTGLDGPGGEGNGDAGAAEKAKTGDDAGSDDGADADAGDAGDDDDDDAEGDGEGDDADDDADEGGADGANGDAAEAAGANAGAMLIDLLYHPAALRSSVQVRHQLVMLRELQRKLMQAFNERFDKVVEEKEDAVERITSRYERINEILRELSREEEVVPNFWHPSERAESVLEVSQEEIGVEKYLSKAERERVAREEEERLRREAEAAKDNMGARALDDMMNGTLEAARELSLAEKTMERPAWMNEIDYADMSEEERKEHDDFEIQLAKFTEEKDKYIKSLEVEMKKIYGEIEEIAVVFGEVLKGLLRFKIRVAESIATQGQYISRLSLSLIRREDLVVRKAKNREALEQALEERARAQAEIDDFQPILDAARASLQMCQEKDKALEKNFKLQIQEQAAAAGDTIDADEMKILMAMFKYRVGQRATFLGEISRHSSRRSSVGFGHGTASSHRRRSSDLSDRRHSQRRGSHSSIGRNTNQQALAEALGAVAAEAVGTSNSETVETLDPYGVIDETSEEDKRREEEKRALVPLDFERDCPESLAMDEPRWALLQSSRLEKIRSELDLKRLSQEAAQLESQGSLLVGQRTAAASQIEALGEEFIELQESEKLESQDLEVIIRIKQGQDEVKAGALITSYADSMLLDRAVIEAENAEIVNLGDAKVGIMKKMKDFRKSINYMEWEHKYMLQQEYDLEEHYTDLHMLRVTRELQELIKGGEVTDTHEQSQQTEQKVARMKKIHQAKMDKMGEALDRIDSRERSLADENVELETRIRDLSTNVQMRNAVLQARTGISVLDNDHEATHGSNSGSNNADEETKDAAGSPSRRARASRPRKAQTPAVGSGASAAKARMKAIVTRRRLMDLARAQTDEIEFLKQELDRLRERNFPRFTHAASTMGALRNPAPPDAK</sequence>
<evidence type="ECO:0000256" key="2">
    <source>
        <dbReference type="ARBA" id="ARBA00022490"/>
    </source>
</evidence>
<dbReference type="GO" id="GO:0060271">
    <property type="term" value="P:cilium assembly"/>
    <property type="evidence" value="ECO:0007669"/>
    <property type="project" value="TreeGrafter"/>
</dbReference>
<evidence type="ECO:0000256" key="11">
    <source>
        <dbReference type="SAM" id="MobiDB-lite"/>
    </source>
</evidence>
<evidence type="ECO:0000256" key="6">
    <source>
        <dbReference type="ARBA" id="ARBA00023212"/>
    </source>
</evidence>
<evidence type="ECO:0000313" key="13">
    <source>
        <dbReference type="Proteomes" id="UP000241890"/>
    </source>
</evidence>
<evidence type="ECO:0000256" key="3">
    <source>
        <dbReference type="ARBA" id="ARBA00022574"/>
    </source>
</evidence>
<feature type="region of interest" description="Disordered" evidence="11">
    <location>
        <begin position="928"/>
        <end position="1002"/>
    </location>
</feature>
<accession>A0A2R5GS38</accession>
<dbReference type="InterPro" id="IPR011044">
    <property type="entry name" value="Quino_amine_DH_bsu"/>
</dbReference>
<keyword evidence="6" id="KW-0206">Cytoskeleton</keyword>
<dbReference type="Proteomes" id="UP000241890">
    <property type="component" value="Unassembled WGS sequence"/>
</dbReference>
<dbReference type="InterPro" id="IPR036322">
    <property type="entry name" value="WD40_repeat_dom_sf"/>
</dbReference>
<dbReference type="SMART" id="SM00320">
    <property type="entry name" value="WD40"/>
    <property type="match status" value="5"/>
</dbReference>
<keyword evidence="12" id="KW-0969">Cilium</keyword>
<feature type="coiled-coil region" evidence="10">
    <location>
        <begin position="1270"/>
        <end position="1318"/>
    </location>
</feature>
<keyword evidence="5 10" id="KW-0175">Coiled coil</keyword>
<keyword evidence="12" id="KW-0282">Flagellum</keyword>
<dbReference type="Gene3D" id="2.130.10.10">
    <property type="entry name" value="YVTN repeat-like/Quinoprotein amine dehydrogenase"/>
    <property type="match status" value="3"/>
</dbReference>
<name>A0A2R5GS38_9STRA</name>
<feature type="region of interest" description="Disordered" evidence="11">
    <location>
        <begin position="1365"/>
        <end position="1406"/>
    </location>
</feature>
<dbReference type="InterPro" id="IPR001680">
    <property type="entry name" value="WD40_rpt"/>
</dbReference>
<evidence type="ECO:0000313" key="12">
    <source>
        <dbReference type="EMBL" id="GBG33692.1"/>
    </source>
</evidence>
<organism evidence="12 13">
    <name type="scientific">Hondaea fermentalgiana</name>
    <dbReference type="NCBI Taxonomy" id="2315210"/>
    <lineage>
        <taxon>Eukaryota</taxon>
        <taxon>Sar</taxon>
        <taxon>Stramenopiles</taxon>
        <taxon>Bigyra</taxon>
        <taxon>Labyrinthulomycetes</taxon>
        <taxon>Thraustochytrida</taxon>
        <taxon>Thraustochytriidae</taxon>
        <taxon>Hondaea</taxon>
    </lineage>
</organism>
<dbReference type="SUPFAM" id="SSF50978">
    <property type="entry name" value="WD40 repeat-like"/>
    <property type="match status" value="1"/>
</dbReference>